<dbReference type="AlphaFoldDB" id="A0A498HUD2"/>
<sequence>LSEISNLLVLRSCHPPLSPPLLPQNLAKTHFLSPNKLVSSIASRLQCLVDGGRRFELMKAIEENMRVGWVGGWVESKME</sequence>
<feature type="non-terminal residue" evidence="1">
    <location>
        <position position="1"/>
    </location>
</feature>
<protein>
    <submittedName>
        <fullName evidence="1">Uncharacterized protein</fullName>
    </submittedName>
</protein>
<evidence type="ECO:0000313" key="2">
    <source>
        <dbReference type="Proteomes" id="UP000290289"/>
    </source>
</evidence>
<accession>A0A498HUD2</accession>
<dbReference type="EMBL" id="RDQH01000341">
    <property type="protein sequence ID" value="RXH74390.1"/>
    <property type="molecule type" value="Genomic_DNA"/>
</dbReference>
<proteinExistence type="predicted"/>
<name>A0A498HUD2_MALDO</name>
<gene>
    <name evidence="1" type="ORF">DVH24_029111</name>
</gene>
<organism evidence="1 2">
    <name type="scientific">Malus domestica</name>
    <name type="common">Apple</name>
    <name type="synonym">Pyrus malus</name>
    <dbReference type="NCBI Taxonomy" id="3750"/>
    <lineage>
        <taxon>Eukaryota</taxon>
        <taxon>Viridiplantae</taxon>
        <taxon>Streptophyta</taxon>
        <taxon>Embryophyta</taxon>
        <taxon>Tracheophyta</taxon>
        <taxon>Spermatophyta</taxon>
        <taxon>Magnoliopsida</taxon>
        <taxon>eudicotyledons</taxon>
        <taxon>Gunneridae</taxon>
        <taxon>Pentapetalae</taxon>
        <taxon>rosids</taxon>
        <taxon>fabids</taxon>
        <taxon>Rosales</taxon>
        <taxon>Rosaceae</taxon>
        <taxon>Amygdaloideae</taxon>
        <taxon>Maleae</taxon>
        <taxon>Malus</taxon>
    </lineage>
</organism>
<comment type="caution">
    <text evidence="1">The sequence shown here is derived from an EMBL/GenBank/DDBJ whole genome shotgun (WGS) entry which is preliminary data.</text>
</comment>
<evidence type="ECO:0000313" key="1">
    <source>
        <dbReference type="EMBL" id="RXH74390.1"/>
    </source>
</evidence>
<keyword evidence="2" id="KW-1185">Reference proteome</keyword>
<dbReference type="Proteomes" id="UP000290289">
    <property type="component" value="Chromosome 15"/>
</dbReference>
<reference evidence="1 2" key="1">
    <citation type="submission" date="2018-10" db="EMBL/GenBank/DDBJ databases">
        <title>A high-quality apple genome assembly.</title>
        <authorList>
            <person name="Hu J."/>
        </authorList>
    </citation>
    <scope>NUCLEOTIDE SEQUENCE [LARGE SCALE GENOMIC DNA]</scope>
    <source>
        <strain evidence="2">cv. HFTH1</strain>
        <tissue evidence="1">Young leaf</tissue>
    </source>
</reference>